<feature type="compositionally biased region" description="Polar residues" evidence="1">
    <location>
        <begin position="384"/>
        <end position="393"/>
    </location>
</feature>
<dbReference type="GO" id="GO:0051168">
    <property type="term" value="P:nuclear export"/>
    <property type="evidence" value="ECO:0000318"/>
    <property type="project" value="GO_Central"/>
</dbReference>
<evidence type="ECO:0000313" key="3">
    <source>
        <dbReference type="Proteomes" id="UP000244005"/>
    </source>
</evidence>
<dbReference type="AlphaFoldDB" id="A0A2R6W579"/>
<dbReference type="InterPro" id="IPR001611">
    <property type="entry name" value="Leu-rich_rpt"/>
</dbReference>
<dbReference type="SUPFAM" id="SSF52047">
    <property type="entry name" value="RNI-like"/>
    <property type="match status" value="1"/>
</dbReference>
<protein>
    <recommendedName>
        <fullName evidence="4">WPP domain-containing protein</fullName>
    </recommendedName>
</protein>
<sequence length="415" mass="45263">MTGSAKPVNDVSEILKKLEAPSTMATAKSQERNRIRLVKELESQTSIVISGIGDAGMIALTKAFQLRAFPRLEKLSILYNRLTQKSMWDLARAIGTGNLSNLQMLNIKMNHGFGDAGAKALAKAMESRKLKKLQHLYLMNDNIGEHGLLAIADALETGHVSSLKVLHIGNNNDDSLVFHNQGARALAAAVRSNHLPNLEDLTLRGVAGEEGVIQLLKAMETSKLGAFKQLDLRVCEIGLRGARALANMLRSPQFATLKMLDLQSNVSIGDEGVIELAAAFRSGNLNSLEILYLDNISMGEKGLLELASLLEAGHLPSLQELYAGASEYTETSAKALVRAYQENTSLVAHIMVDWPSTSWGNQVESFRERNVTLVESLRLRQRAGANTNASANDVKQREAQREEREAAAEGEEALQ</sequence>
<dbReference type="GO" id="GO:0005829">
    <property type="term" value="C:cytosol"/>
    <property type="evidence" value="ECO:0000318"/>
    <property type="project" value="GO_Central"/>
</dbReference>
<proteinExistence type="predicted"/>
<organism evidence="2 3">
    <name type="scientific">Marchantia polymorpha</name>
    <name type="common">Common liverwort</name>
    <name type="synonym">Marchantia aquatica</name>
    <dbReference type="NCBI Taxonomy" id="3197"/>
    <lineage>
        <taxon>Eukaryota</taxon>
        <taxon>Viridiplantae</taxon>
        <taxon>Streptophyta</taxon>
        <taxon>Embryophyta</taxon>
        <taxon>Marchantiophyta</taxon>
        <taxon>Marchantiopsida</taxon>
        <taxon>Marchantiidae</taxon>
        <taxon>Marchantiales</taxon>
        <taxon>Marchantiaceae</taxon>
        <taxon>Marchantia</taxon>
    </lineage>
</organism>
<dbReference type="GO" id="GO:0005634">
    <property type="term" value="C:nucleus"/>
    <property type="evidence" value="ECO:0000318"/>
    <property type="project" value="GO_Central"/>
</dbReference>
<dbReference type="Pfam" id="PF13516">
    <property type="entry name" value="LRR_6"/>
    <property type="match status" value="2"/>
</dbReference>
<dbReference type="OrthoDB" id="120976at2759"/>
<dbReference type="EMBL" id="KZ772819">
    <property type="protein sequence ID" value="PTQ29010.1"/>
    <property type="molecule type" value="Genomic_DNA"/>
</dbReference>
<dbReference type="SMART" id="SM00368">
    <property type="entry name" value="LRR_RI"/>
    <property type="match status" value="7"/>
</dbReference>
<feature type="compositionally biased region" description="Basic and acidic residues" evidence="1">
    <location>
        <begin position="394"/>
        <end position="407"/>
    </location>
</feature>
<evidence type="ECO:0008006" key="4">
    <source>
        <dbReference type="Google" id="ProtNLM"/>
    </source>
</evidence>
<dbReference type="GO" id="GO:0005096">
    <property type="term" value="F:GTPase activator activity"/>
    <property type="evidence" value="ECO:0000318"/>
    <property type="project" value="GO_Central"/>
</dbReference>
<dbReference type="PANTHER" id="PTHR47679:SF2">
    <property type="entry name" value="C-TERMINAL OF ROC (COR) DOMAIN-CONTAINING PROTEIN"/>
    <property type="match status" value="1"/>
</dbReference>
<dbReference type="InterPro" id="IPR032675">
    <property type="entry name" value="LRR_dom_sf"/>
</dbReference>
<name>A0A2R6W579_MARPO</name>
<gene>
    <name evidence="2" type="ORF">MARPO_0149s0007</name>
</gene>
<feature type="region of interest" description="Disordered" evidence="1">
    <location>
        <begin position="384"/>
        <end position="415"/>
    </location>
</feature>
<dbReference type="Proteomes" id="UP000244005">
    <property type="component" value="Unassembled WGS sequence"/>
</dbReference>
<dbReference type="Gramene" id="Mp3g20420.1">
    <property type="protein sequence ID" value="Mp3g20420.1.cds1"/>
    <property type="gene ID" value="Mp3g20420"/>
</dbReference>
<dbReference type="PANTHER" id="PTHR47679">
    <property type="entry name" value="PROTEIN TORNADO 1"/>
    <property type="match status" value="1"/>
</dbReference>
<reference evidence="3" key="1">
    <citation type="journal article" date="2017" name="Cell">
        <title>Insights into land plant evolution garnered from the Marchantia polymorpha genome.</title>
        <authorList>
            <person name="Bowman J.L."/>
            <person name="Kohchi T."/>
            <person name="Yamato K.T."/>
            <person name="Jenkins J."/>
            <person name="Shu S."/>
            <person name="Ishizaki K."/>
            <person name="Yamaoka S."/>
            <person name="Nishihama R."/>
            <person name="Nakamura Y."/>
            <person name="Berger F."/>
            <person name="Adam C."/>
            <person name="Aki S.S."/>
            <person name="Althoff F."/>
            <person name="Araki T."/>
            <person name="Arteaga-Vazquez M.A."/>
            <person name="Balasubrmanian S."/>
            <person name="Barry K."/>
            <person name="Bauer D."/>
            <person name="Boehm C.R."/>
            <person name="Briginshaw L."/>
            <person name="Caballero-Perez J."/>
            <person name="Catarino B."/>
            <person name="Chen F."/>
            <person name="Chiyoda S."/>
            <person name="Chovatia M."/>
            <person name="Davies K.M."/>
            <person name="Delmans M."/>
            <person name="Demura T."/>
            <person name="Dierschke T."/>
            <person name="Dolan L."/>
            <person name="Dorantes-Acosta A.E."/>
            <person name="Eklund D.M."/>
            <person name="Florent S.N."/>
            <person name="Flores-Sandoval E."/>
            <person name="Fujiyama A."/>
            <person name="Fukuzawa H."/>
            <person name="Galik B."/>
            <person name="Grimanelli D."/>
            <person name="Grimwood J."/>
            <person name="Grossniklaus U."/>
            <person name="Hamada T."/>
            <person name="Haseloff J."/>
            <person name="Hetherington A.J."/>
            <person name="Higo A."/>
            <person name="Hirakawa Y."/>
            <person name="Hundley H.N."/>
            <person name="Ikeda Y."/>
            <person name="Inoue K."/>
            <person name="Inoue S.I."/>
            <person name="Ishida S."/>
            <person name="Jia Q."/>
            <person name="Kakita M."/>
            <person name="Kanazawa T."/>
            <person name="Kawai Y."/>
            <person name="Kawashima T."/>
            <person name="Kennedy M."/>
            <person name="Kinose K."/>
            <person name="Kinoshita T."/>
            <person name="Kohara Y."/>
            <person name="Koide E."/>
            <person name="Komatsu K."/>
            <person name="Kopischke S."/>
            <person name="Kubo M."/>
            <person name="Kyozuka J."/>
            <person name="Lagercrantz U."/>
            <person name="Lin S.S."/>
            <person name="Lindquist E."/>
            <person name="Lipzen A.M."/>
            <person name="Lu C.W."/>
            <person name="De Luna E."/>
            <person name="Martienssen R.A."/>
            <person name="Minamino N."/>
            <person name="Mizutani M."/>
            <person name="Mizutani M."/>
            <person name="Mochizuki N."/>
            <person name="Monte I."/>
            <person name="Mosher R."/>
            <person name="Nagasaki H."/>
            <person name="Nakagami H."/>
            <person name="Naramoto S."/>
            <person name="Nishitani K."/>
            <person name="Ohtani M."/>
            <person name="Okamoto T."/>
            <person name="Okumura M."/>
            <person name="Phillips J."/>
            <person name="Pollak B."/>
            <person name="Reinders A."/>
            <person name="Rovekamp M."/>
            <person name="Sano R."/>
            <person name="Sawa S."/>
            <person name="Schmid M.W."/>
            <person name="Shirakawa M."/>
            <person name="Solano R."/>
            <person name="Spunde A."/>
            <person name="Suetsugu N."/>
            <person name="Sugano S."/>
            <person name="Sugiyama A."/>
            <person name="Sun R."/>
            <person name="Suzuki Y."/>
            <person name="Takenaka M."/>
            <person name="Takezawa D."/>
            <person name="Tomogane H."/>
            <person name="Tsuzuki M."/>
            <person name="Ueda T."/>
            <person name="Umeda M."/>
            <person name="Ward J.M."/>
            <person name="Watanabe Y."/>
            <person name="Yazaki K."/>
            <person name="Yokoyama R."/>
            <person name="Yoshitake Y."/>
            <person name="Yotsui I."/>
            <person name="Zachgo S."/>
            <person name="Schmutz J."/>
        </authorList>
    </citation>
    <scope>NUCLEOTIDE SEQUENCE [LARGE SCALE GENOMIC DNA]</scope>
    <source>
        <strain evidence="3">Tak-1</strain>
    </source>
</reference>
<evidence type="ECO:0000313" key="2">
    <source>
        <dbReference type="EMBL" id="PTQ29010.1"/>
    </source>
</evidence>
<evidence type="ECO:0000256" key="1">
    <source>
        <dbReference type="SAM" id="MobiDB-lite"/>
    </source>
</evidence>
<accession>A0A2R6W579</accession>
<dbReference type="OMA" id="TNIGHEI"/>
<dbReference type="GO" id="GO:0048471">
    <property type="term" value="C:perinuclear region of cytoplasm"/>
    <property type="evidence" value="ECO:0000318"/>
    <property type="project" value="GO_Central"/>
</dbReference>
<dbReference type="Gene3D" id="3.80.10.10">
    <property type="entry name" value="Ribonuclease Inhibitor"/>
    <property type="match status" value="2"/>
</dbReference>
<keyword evidence="3" id="KW-1185">Reference proteome</keyword>
<dbReference type="GO" id="GO:0031267">
    <property type="term" value="F:small GTPase binding"/>
    <property type="evidence" value="ECO:0000318"/>
    <property type="project" value="GO_Central"/>
</dbReference>